<dbReference type="Proteomes" id="UP000029353">
    <property type="component" value="Segment"/>
</dbReference>
<keyword evidence="2" id="KW-1185">Reference proteome</keyword>
<proteinExistence type="predicted"/>
<sequence>MSNVYSAKGLTGKSTRKMQGSKATHVMLGVELKANFALKASRINDRTISGKRIGAMVLQKDAAGSTMLKPMVATAGLQTSTWLTVPDASAVIVTPI</sequence>
<evidence type="ECO:0000313" key="2">
    <source>
        <dbReference type="Proteomes" id="UP000029353"/>
    </source>
</evidence>
<protein>
    <submittedName>
        <fullName evidence="1">Uncharacterized protein</fullName>
    </submittedName>
</protein>
<evidence type="ECO:0000313" key="1">
    <source>
        <dbReference type="EMBL" id="AIM51270.1"/>
    </source>
</evidence>
<accession>A0A088FT79</accession>
<dbReference type="RefSeq" id="YP_009102790.1">
    <property type="nucleotide sequence ID" value="NC_025450.1"/>
</dbReference>
<dbReference type="GeneID" id="22111973"/>
<organism evidence="1 2">
    <name type="scientific">Lelliottia phage phD2B</name>
    <dbReference type="NCBI Taxonomy" id="1542498"/>
    <lineage>
        <taxon>Viruses</taxon>
        <taxon>Duplodnaviria</taxon>
        <taxon>Heunggongvirae</taxon>
        <taxon>Uroviricota</taxon>
        <taxon>Caudoviricetes</taxon>
        <taxon>Autographivirales</taxon>
        <taxon>Autosignataviridae</taxon>
        <taxon>Molineuxvirinae</taxon>
        <taxon>Tuodvirus</taxon>
        <taxon>Tuodvirus phD2B</taxon>
    </lineage>
</organism>
<reference evidence="1 2" key="1">
    <citation type="submission" date="2014-10" db="EMBL/GenBank/DDBJ databases">
        <title>Complete Genome of Lelliottia podophage phD2B.</title>
        <authorList>
            <person name="Nowicki G."/>
            <person name="Barylski J."/>
            <person name="Kujawa N."/>
            <person name="Gozdzicka-Jozefiak A."/>
        </authorList>
    </citation>
    <scope>NUCLEOTIDE SEQUENCE [LARGE SCALE GENOMIC DNA]</scope>
</reference>
<name>A0A088FT79_9CAUD</name>
<dbReference type="KEGG" id="vg:22111973"/>
<gene>
    <name evidence="1" type="ORF">phD2B_0044</name>
</gene>
<dbReference type="EMBL" id="KM370384">
    <property type="protein sequence ID" value="AIM51270.1"/>
    <property type="molecule type" value="Genomic_DNA"/>
</dbReference>